<evidence type="ECO:0000256" key="4">
    <source>
        <dbReference type="ARBA" id="ARBA00022825"/>
    </source>
</evidence>
<accession>A0A1Y1V1R1</accession>
<dbReference type="InterPro" id="IPR037045">
    <property type="entry name" value="S8pro/Inhibitor_I9_sf"/>
</dbReference>
<dbReference type="AlphaFoldDB" id="A0A1Y1V1R1"/>
<dbReference type="InterPro" id="IPR023828">
    <property type="entry name" value="Peptidase_S8_Ser-AS"/>
</dbReference>
<comment type="similarity">
    <text evidence="1 5 6">Belongs to the peptidase S8 family.</text>
</comment>
<evidence type="ECO:0000259" key="10">
    <source>
        <dbReference type="Pfam" id="PF05922"/>
    </source>
</evidence>
<dbReference type="InterPro" id="IPR010259">
    <property type="entry name" value="S8pro/Inhibitor_I9"/>
</dbReference>
<feature type="active site" description="Charge relay system" evidence="5">
    <location>
        <position position="244"/>
    </location>
</feature>
<dbReference type="GO" id="GO:0005615">
    <property type="term" value="C:extracellular space"/>
    <property type="evidence" value="ECO:0007669"/>
    <property type="project" value="TreeGrafter"/>
</dbReference>
<dbReference type="PRINTS" id="PR00723">
    <property type="entry name" value="SUBTILISIN"/>
</dbReference>
<dbReference type="InterPro" id="IPR000209">
    <property type="entry name" value="Peptidase_S8/S53_dom"/>
</dbReference>
<feature type="compositionally biased region" description="Acidic residues" evidence="7">
    <location>
        <begin position="568"/>
        <end position="591"/>
    </location>
</feature>
<feature type="compositionally biased region" description="Acidic residues" evidence="7">
    <location>
        <begin position="616"/>
        <end position="639"/>
    </location>
</feature>
<protein>
    <submittedName>
        <fullName evidence="11">Subtilisin-like protein</fullName>
    </submittedName>
</protein>
<organism evidence="11 12">
    <name type="scientific">Piromyces finnis</name>
    <dbReference type="NCBI Taxonomy" id="1754191"/>
    <lineage>
        <taxon>Eukaryota</taxon>
        <taxon>Fungi</taxon>
        <taxon>Fungi incertae sedis</taxon>
        <taxon>Chytridiomycota</taxon>
        <taxon>Chytridiomycota incertae sedis</taxon>
        <taxon>Neocallimastigomycetes</taxon>
        <taxon>Neocallimastigales</taxon>
        <taxon>Neocallimastigaceae</taxon>
        <taxon>Piromyces</taxon>
    </lineage>
</organism>
<evidence type="ECO:0000256" key="7">
    <source>
        <dbReference type="SAM" id="MobiDB-lite"/>
    </source>
</evidence>
<evidence type="ECO:0000313" key="11">
    <source>
        <dbReference type="EMBL" id="ORX45200.1"/>
    </source>
</evidence>
<evidence type="ECO:0000256" key="3">
    <source>
        <dbReference type="ARBA" id="ARBA00022801"/>
    </source>
</evidence>
<feature type="compositionally biased region" description="Polar residues" evidence="7">
    <location>
        <begin position="96"/>
        <end position="107"/>
    </location>
</feature>
<keyword evidence="12" id="KW-1185">Reference proteome</keyword>
<evidence type="ECO:0000256" key="1">
    <source>
        <dbReference type="ARBA" id="ARBA00011073"/>
    </source>
</evidence>
<feature type="active site" description="Charge relay system" evidence="5">
    <location>
        <position position="276"/>
    </location>
</feature>
<evidence type="ECO:0000313" key="12">
    <source>
        <dbReference type="Proteomes" id="UP000193719"/>
    </source>
</evidence>
<comment type="caution">
    <text evidence="11">The sequence shown here is derived from an EMBL/GenBank/DDBJ whole genome shotgun (WGS) entry which is preliminary data.</text>
</comment>
<dbReference type="OrthoDB" id="206201at2759"/>
<feature type="domain" description="Peptidase S8/S53" evidence="9">
    <location>
        <begin position="235"/>
        <end position="477"/>
    </location>
</feature>
<feature type="active site" description="Charge relay system" evidence="5">
    <location>
        <position position="440"/>
    </location>
</feature>
<evidence type="ECO:0000256" key="8">
    <source>
        <dbReference type="SAM" id="SignalP"/>
    </source>
</evidence>
<feature type="compositionally biased region" description="Acidic residues" evidence="7">
    <location>
        <begin position="514"/>
        <end position="530"/>
    </location>
</feature>
<feature type="compositionally biased region" description="Acidic residues" evidence="7">
    <location>
        <begin position="647"/>
        <end position="672"/>
    </location>
</feature>
<dbReference type="GO" id="GO:0004252">
    <property type="term" value="F:serine-type endopeptidase activity"/>
    <property type="evidence" value="ECO:0007669"/>
    <property type="project" value="UniProtKB-UniRule"/>
</dbReference>
<dbReference type="SUPFAM" id="SSF54897">
    <property type="entry name" value="Protease propeptides/inhibitors"/>
    <property type="match status" value="1"/>
</dbReference>
<dbReference type="InterPro" id="IPR023827">
    <property type="entry name" value="Peptidase_S8_Asp-AS"/>
</dbReference>
<sequence>MKLKYTKLLFQIFIVKLISGYPINYEDAGKENVSIKSIKSHNLLVQQDVSHGREELTAYASQFSSSNSPHYNNKFNKIHRYQNTYHKNSKNEKAVKTSQDQLLPNNETPDREYIPDHYIVLFKKEIGDTTMSQHINMIRSMVKIKNNNNKTTNEIKHVYNMDGFRGYYGKFDKDTIKFIKESSEVLMIERDKKIRINNDLNVQINAPWNLSRISRRQFNENSINKEKYVYQHSSGQNITVYVVDTGINIHHVEFGGRATWGKTFSEEIEDEDLNGHGTHVAGIIGGTIYGVAKKVNLVAVKVINKNGEGSLSNIIQGIEFSINDHIRRIQSNTSKYPVRSVINISLGGPLSNILNRAANMAVRYNINVVTAAGNEYENACHSSPASSPNVITVAATNSKDEMTNYSNYGNCVNVFAPGDRIESAWTGSSNNLINMSSGTSMACPHVAGVVALLLDTERYANYKPNQVLKLVENLSTKNVVRKIPIWSNTPNRLIYSSPPVKGTEFADNDKTNENEPDNLNDIIDDDDDDDNKNKGDDGVGDIIDDDDDKPDDLDDVVDDDDKDKADDGVGDIIDDDDDKPDDLDDVVDDDDKDKADDGVGDIIDDDDNNKNKGDDGVGDIIDDDDDKPDNLDDVVDDDDNKDKADDGVGDIIDDDDDDDKPDNLDDVVDDDNNNNKNESGDLDKIEDENNYENSNTSDFDGVENSEYNNNKYINDLNDAIDNINYYPDNFNDIIGDIYTKFKNIFINKSRNNVDNTIKLKKPRRKDKTYISYYHYEQIKKEYNLKDY</sequence>
<feature type="compositionally biased region" description="Acidic residues" evidence="7">
    <location>
        <begin position="538"/>
        <end position="561"/>
    </location>
</feature>
<dbReference type="Pfam" id="PF00082">
    <property type="entry name" value="Peptidase_S8"/>
    <property type="match status" value="1"/>
</dbReference>
<dbReference type="Proteomes" id="UP000193719">
    <property type="component" value="Unassembled WGS sequence"/>
</dbReference>
<evidence type="ECO:0000259" key="9">
    <source>
        <dbReference type="Pfam" id="PF00082"/>
    </source>
</evidence>
<evidence type="ECO:0000256" key="6">
    <source>
        <dbReference type="RuleBase" id="RU003355"/>
    </source>
</evidence>
<gene>
    <name evidence="11" type="ORF">BCR36DRAFT_414654</name>
</gene>
<dbReference type="InterPro" id="IPR034193">
    <property type="entry name" value="PCSK9_ProteinaseK-like"/>
</dbReference>
<keyword evidence="3 5" id="KW-0378">Hydrolase</keyword>
<dbReference type="FunFam" id="3.40.50.200:FF:000007">
    <property type="entry name" value="Subtilisin-like serine protease"/>
    <property type="match status" value="1"/>
</dbReference>
<dbReference type="Gene3D" id="3.30.70.80">
    <property type="entry name" value="Peptidase S8 propeptide/proteinase inhibitor I9"/>
    <property type="match status" value="1"/>
</dbReference>
<dbReference type="CDD" id="cd04077">
    <property type="entry name" value="Peptidases_S8_PCSK9_ProteinaseK_like"/>
    <property type="match status" value="1"/>
</dbReference>
<name>A0A1Y1V1R1_9FUNG</name>
<keyword evidence="8" id="KW-0732">Signal</keyword>
<dbReference type="SUPFAM" id="SSF52743">
    <property type="entry name" value="Subtilisin-like"/>
    <property type="match status" value="1"/>
</dbReference>
<dbReference type="PROSITE" id="PS51892">
    <property type="entry name" value="SUBTILASE"/>
    <property type="match status" value="1"/>
</dbReference>
<feature type="region of interest" description="Disordered" evidence="7">
    <location>
        <begin position="89"/>
        <end position="109"/>
    </location>
</feature>
<dbReference type="InterPro" id="IPR050131">
    <property type="entry name" value="Peptidase_S8_subtilisin-like"/>
</dbReference>
<dbReference type="InterPro" id="IPR015500">
    <property type="entry name" value="Peptidase_S8_subtilisin-rel"/>
</dbReference>
<dbReference type="PROSITE" id="PS00137">
    <property type="entry name" value="SUBTILASE_HIS"/>
    <property type="match status" value="1"/>
</dbReference>
<dbReference type="PROSITE" id="PS00138">
    <property type="entry name" value="SUBTILASE_SER"/>
    <property type="match status" value="1"/>
</dbReference>
<dbReference type="EMBL" id="MCFH01000041">
    <property type="protein sequence ID" value="ORX45200.1"/>
    <property type="molecule type" value="Genomic_DNA"/>
</dbReference>
<reference evidence="11 12" key="2">
    <citation type="submission" date="2016-08" db="EMBL/GenBank/DDBJ databases">
        <title>Pervasive Adenine N6-methylation of Active Genes in Fungi.</title>
        <authorList>
            <consortium name="DOE Joint Genome Institute"/>
            <person name="Mondo S.J."/>
            <person name="Dannebaum R.O."/>
            <person name="Kuo R.C."/>
            <person name="Labutti K."/>
            <person name="Haridas S."/>
            <person name="Kuo A."/>
            <person name="Salamov A."/>
            <person name="Ahrendt S.R."/>
            <person name="Lipzen A."/>
            <person name="Sullivan W."/>
            <person name="Andreopoulos W.B."/>
            <person name="Clum A."/>
            <person name="Lindquist E."/>
            <person name="Daum C."/>
            <person name="Ramamoorthy G.K."/>
            <person name="Gryganskyi A."/>
            <person name="Culley D."/>
            <person name="Magnuson J.K."/>
            <person name="James T.Y."/>
            <person name="O'Malley M.A."/>
            <person name="Stajich J.E."/>
            <person name="Spatafora J.W."/>
            <person name="Visel A."/>
            <person name="Grigoriev I.V."/>
        </authorList>
    </citation>
    <scope>NUCLEOTIDE SEQUENCE [LARGE SCALE GENOMIC DNA]</scope>
    <source>
        <strain evidence="12">finn</strain>
    </source>
</reference>
<dbReference type="PANTHER" id="PTHR43806:SF11">
    <property type="entry name" value="CEREVISIN-RELATED"/>
    <property type="match status" value="1"/>
</dbReference>
<dbReference type="InterPro" id="IPR036852">
    <property type="entry name" value="Peptidase_S8/S53_dom_sf"/>
</dbReference>
<feature type="domain" description="Inhibitor I9" evidence="10">
    <location>
        <begin position="118"/>
        <end position="196"/>
    </location>
</feature>
<feature type="region of interest" description="Disordered" evidence="7">
    <location>
        <begin position="491"/>
        <end position="703"/>
    </location>
</feature>
<dbReference type="PROSITE" id="PS00136">
    <property type="entry name" value="SUBTILASE_ASP"/>
    <property type="match status" value="1"/>
</dbReference>
<dbReference type="STRING" id="1754191.A0A1Y1V1R1"/>
<dbReference type="PANTHER" id="PTHR43806">
    <property type="entry name" value="PEPTIDASE S8"/>
    <property type="match status" value="1"/>
</dbReference>
<feature type="chain" id="PRO_5012259943" evidence="8">
    <location>
        <begin position="21"/>
        <end position="787"/>
    </location>
</feature>
<evidence type="ECO:0000256" key="5">
    <source>
        <dbReference type="PROSITE-ProRule" id="PRU01240"/>
    </source>
</evidence>
<dbReference type="GO" id="GO:0006508">
    <property type="term" value="P:proteolysis"/>
    <property type="evidence" value="ECO:0007669"/>
    <property type="project" value="UniProtKB-KW"/>
</dbReference>
<dbReference type="Gene3D" id="3.40.50.200">
    <property type="entry name" value="Peptidase S8/S53 domain"/>
    <property type="match status" value="1"/>
</dbReference>
<evidence type="ECO:0000256" key="2">
    <source>
        <dbReference type="ARBA" id="ARBA00022670"/>
    </source>
</evidence>
<reference evidence="11 12" key="1">
    <citation type="submission" date="2016-08" db="EMBL/GenBank/DDBJ databases">
        <title>Genomes of anaerobic fungi encode conserved fungal cellulosomes for biomass hydrolysis.</title>
        <authorList>
            <consortium name="DOE Joint Genome Institute"/>
            <person name="Haitjema C.H."/>
            <person name="Gilmore S.P."/>
            <person name="Henske J.K."/>
            <person name="Solomon K.V."/>
            <person name="De Groot R."/>
            <person name="Kuo A."/>
            <person name="Mondo S.J."/>
            <person name="Salamov A.A."/>
            <person name="Labutti K."/>
            <person name="Zhao Z."/>
            <person name="Chiniquy J."/>
            <person name="Barry K."/>
            <person name="Brewer H.M."/>
            <person name="Purvine S.O."/>
            <person name="Wright A.T."/>
            <person name="Boxma B."/>
            <person name="Van Alen T."/>
            <person name="Hackstein J.H."/>
            <person name="Baker S.E."/>
            <person name="Grigoriev I.V."/>
            <person name="O'Malley M.A."/>
        </authorList>
    </citation>
    <scope>NUCLEOTIDE SEQUENCE [LARGE SCALE GENOMIC DNA]</scope>
    <source>
        <strain evidence="12">finn</strain>
    </source>
</reference>
<keyword evidence="4 5" id="KW-0720">Serine protease</keyword>
<dbReference type="InterPro" id="IPR022398">
    <property type="entry name" value="Peptidase_S8_His-AS"/>
</dbReference>
<keyword evidence="2 5" id="KW-0645">Protease</keyword>
<proteinExistence type="inferred from homology"/>
<dbReference type="Pfam" id="PF05922">
    <property type="entry name" value="Inhibitor_I9"/>
    <property type="match status" value="1"/>
</dbReference>
<feature type="signal peptide" evidence="8">
    <location>
        <begin position="1"/>
        <end position="20"/>
    </location>
</feature>
<feature type="compositionally biased region" description="Acidic residues" evidence="7">
    <location>
        <begin position="598"/>
        <end position="607"/>
    </location>
</feature>